<dbReference type="EMBL" id="CAXAMN010004936">
    <property type="protein sequence ID" value="CAK9011628.1"/>
    <property type="molecule type" value="Genomic_DNA"/>
</dbReference>
<proteinExistence type="predicted"/>
<gene>
    <name evidence="1" type="ORF">CCMP2556_LOCUS10540</name>
</gene>
<keyword evidence="2" id="KW-1185">Reference proteome</keyword>
<evidence type="ECO:0000313" key="1">
    <source>
        <dbReference type="EMBL" id="CAK9011628.1"/>
    </source>
</evidence>
<reference evidence="1 2" key="1">
    <citation type="submission" date="2024-02" db="EMBL/GenBank/DDBJ databases">
        <authorList>
            <person name="Chen Y."/>
            <person name="Shah S."/>
            <person name="Dougan E. K."/>
            <person name="Thang M."/>
            <person name="Chan C."/>
        </authorList>
    </citation>
    <scope>NUCLEOTIDE SEQUENCE [LARGE SCALE GENOMIC DNA]</scope>
</reference>
<comment type="caution">
    <text evidence="1">The sequence shown here is derived from an EMBL/GenBank/DDBJ whole genome shotgun (WGS) entry which is preliminary data.</text>
</comment>
<protein>
    <submittedName>
        <fullName evidence="1">Uncharacterized protein</fullName>
    </submittedName>
</protein>
<dbReference type="Proteomes" id="UP001642484">
    <property type="component" value="Unassembled WGS sequence"/>
</dbReference>
<name>A0ABP0JBM6_9DINO</name>
<accession>A0ABP0JBM6</accession>
<evidence type="ECO:0000313" key="2">
    <source>
        <dbReference type="Proteomes" id="UP001642484"/>
    </source>
</evidence>
<organism evidence="1 2">
    <name type="scientific">Durusdinium trenchii</name>
    <dbReference type="NCBI Taxonomy" id="1381693"/>
    <lineage>
        <taxon>Eukaryota</taxon>
        <taxon>Sar</taxon>
        <taxon>Alveolata</taxon>
        <taxon>Dinophyceae</taxon>
        <taxon>Suessiales</taxon>
        <taxon>Symbiodiniaceae</taxon>
        <taxon>Durusdinium</taxon>
    </lineage>
</organism>
<sequence>MSKYLSTPGVADKIPSINGPVLKAVPPNSRKGFYLQPWHLNFSENAKCGKFPSNVAMRLHLPSFLNRGFEGDREPLEVRFDQPDLELFSVMYVDGHTKGVCIQAIFGLLAHCAVEPHEVEEDPQFCAVVALLDAELKMHCKSASSEFDYKKLSFILEARGVLQEQQIERAQSRIQPAFRQSITAGFNLSLEADQVAHRRHLVAASGDTQRARAALGAASIGVFHVDESHCPIYGMQKSGAGIEAEADADSSGALSAKLEPWLQSTLGGLNQGIRRSDNESIIGYVNYVAAGVVSSFKQHFALQQVTGLCHSNPRTFLAVLVLPNRAGDLRSTAKPLHSG</sequence>